<gene>
    <name evidence="2" type="ORF">CAUJ_LOCUS6530</name>
</gene>
<reference evidence="2" key="1">
    <citation type="submission" date="2020-10" db="EMBL/GenBank/DDBJ databases">
        <authorList>
            <person name="Kikuchi T."/>
        </authorList>
    </citation>
    <scope>NUCLEOTIDE SEQUENCE</scope>
    <source>
        <strain evidence="2">NKZ352</strain>
    </source>
</reference>
<name>A0A8S1H5G3_9PELO</name>
<dbReference type="AlphaFoldDB" id="A0A8S1H5G3"/>
<proteinExistence type="predicted"/>
<evidence type="ECO:0000313" key="3">
    <source>
        <dbReference type="Proteomes" id="UP000835052"/>
    </source>
</evidence>
<dbReference type="Proteomes" id="UP000835052">
    <property type="component" value="Unassembled WGS sequence"/>
</dbReference>
<feature type="compositionally biased region" description="Basic and acidic residues" evidence="1">
    <location>
        <begin position="17"/>
        <end position="27"/>
    </location>
</feature>
<sequence>MSYSENGKGGAGGGDSSKTRELPYKDGEAEDECGQPKLAARRESRSTTVACVLSHASRSLILMPADTNKGV</sequence>
<evidence type="ECO:0000256" key="1">
    <source>
        <dbReference type="SAM" id="MobiDB-lite"/>
    </source>
</evidence>
<evidence type="ECO:0000313" key="2">
    <source>
        <dbReference type="EMBL" id="CAD6190611.1"/>
    </source>
</evidence>
<comment type="caution">
    <text evidence="2">The sequence shown here is derived from an EMBL/GenBank/DDBJ whole genome shotgun (WGS) entry which is preliminary data.</text>
</comment>
<dbReference type="EMBL" id="CAJGYM010000016">
    <property type="protein sequence ID" value="CAD6190611.1"/>
    <property type="molecule type" value="Genomic_DNA"/>
</dbReference>
<keyword evidence="3" id="KW-1185">Reference proteome</keyword>
<accession>A0A8S1H5G3</accession>
<protein>
    <submittedName>
        <fullName evidence="2">Uncharacterized protein</fullName>
    </submittedName>
</protein>
<organism evidence="2 3">
    <name type="scientific">Caenorhabditis auriculariae</name>
    <dbReference type="NCBI Taxonomy" id="2777116"/>
    <lineage>
        <taxon>Eukaryota</taxon>
        <taxon>Metazoa</taxon>
        <taxon>Ecdysozoa</taxon>
        <taxon>Nematoda</taxon>
        <taxon>Chromadorea</taxon>
        <taxon>Rhabditida</taxon>
        <taxon>Rhabditina</taxon>
        <taxon>Rhabditomorpha</taxon>
        <taxon>Rhabditoidea</taxon>
        <taxon>Rhabditidae</taxon>
        <taxon>Peloderinae</taxon>
        <taxon>Caenorhabditis</taxon>
    </lineage>
</organism>
<feature type="region of interest" description="Disordered" evidence="1">
    <location>
        <begin position="1"/>
        <end position="46"/>
    </location>
</feature>